<organism evidence="2 3">
    <name type="scientific">Streptomyces alfalfae</name>
    <dbReference type="NCBI Taxonomy" id="1642299"/>
    <lineage>
        <taxon>Bacteria</taxon>
        <taxon>Bacillati</taxon>
        <taxon>Actinomycetota</taxon>
        <taxon>Actinomycetes</taxon>
        <taxon>Kitasatosporales</taxon>
        <taxon>Streptomycetaceae</taxon>
        <taxon>Streptomyces</taxon>
    </lineage>
</organism>
<dbReference type="SUPFAM" id="SSF50129">
    <property type="entry name" value="GroES-like"/>
    <property type="match status" value="1"/>
</dbReference>
<dbReference type="EMBL" id="CP065959">
    <property type="protein sequence ID" value="QQC87407.1"/>
    <property type="molecule type" value="Genomic_DNA"/>
</dbReference>
<dbReference type="InterPro" id="IPR020843">
    <property type="entry name" value="ER"/>
</dbReference>
<evidence type="ECO:0000259" key="1">
    <source>
        <dbReference type="SMART" id="SM00829"/>
    </source>
</evidence>
<dbReference type="RefSeq" id="WP_198501610.1">
    <property type="nucleotide sequence ID" value="NZ_CP065959.1"/>
</dbReference>
<proteinExistence type="predicted"/>
<evidence type="ECO:0000313" key="2">
    <source>
        <dbReference type="EMBL" id="QQC87407.1"/>
    </source>
</evidence>
<reference evidence="2 3" key="1">
    <citation type="submission" date="2020-12" db="EMBL/GenBank/DDBJ databases">
        <title>Identification and biosynthesis of polyene macrolides produced by Streptomyces alfalfae Men-myco-93-63.</title>
        <authorList>
            <person name="Liu D."/>
            <person name="Li Y."/>
            <person name="Liu L."/>
            <person name="Han X."/>
            <person name="Shen F."/>
        </authorList>
    </citation>
    <scope>NUCLEOTIDE SEQUENCE [LARGE SCALE GENOMIC DNA]</scope>
    <source>
        <strain evidence="2 3">Men-myco-93-63</strain>
    </source>
</reference>
<dbReference type="Gene3D" id="3.40.50.720">
    <property type="entry name" value="NAD(P)-binding Rossmann-like Domain"/>
    <property type="match status" value="1"/>
</dbReference>
<dbReference type="Proteomes" id="UP000596130">
    <property type="component" value="Chromosome"/>
</dbReference>
<dbReference type="InterPro" id="IPR011032">
    <property type="entry name" value="GroES-like_sf"/>
</dbReference>
<protein>
    <submittedName>
        <fullName evidence="2">Zinc-binding dehydrogenase</fullName>
    </submittedName>
</protein>
<accession>A0A7T4TWN5</accession>
<dbReference type="AlphaFoldDB" id="A0A7T4TWN5"/>
<dbReference type="Gene3D" id="3.90.180.10">
    <property type="entry name" value="Medium-chain alcohol dehydrogenases, catalytic domain"/>
    <property type="match status" value="1"/>
</dbReference>
<dbReference type="SUPFAM" id="SSF51735">
    <property type="entry name" value="NAD(P)-binding Rossmann-fold domains"/>
    <property type="match status" value="1"/>
</dbReference>
<dbReference type="Pfam" id="PF13602">
    <property type="entry name" value="ADH_zinc_N_2"/>
    <property type="match status" value="1"/>
</dbReference>
<dbReference type="InterPro" id="IPR013154">
    <property type="entry name" value="ADH-like_N"/>
</dbReference>
<evidence type="ECO:0000313" key="3">
    <source>
        <dbReference type="Proteomes" id="UP000596130"/>
    </source>
</evidence>
<gene>
    <name evidence="2" type="ORF">I8755_02520</name>
</gene>
<dbReference type="GO" id="GO:0016491">
    <property type="term" value="F:oxidoreductase activity"/>
    <property type="evidence" value="ECO:0007669"/>
    <property type="project" value="InterPro"/>
</dbReference>
<dbReference type="CDD" id="cd08273">
    <property type="entry name" value="MDR8"/>
    <property type="match status" value="1"/>
</dbReference>
<dbReference type="PANTHER" id="PTHR43677">
    <property type="entry name" value="SHORT-CHAIN DEHYDROGENASE/REDUCTASE"/>
    <property type="match status" value="1"/>
</dbReference>
<dbReference type="PANTHER" id="PTHR43677:SF4">
    <property type="entry name" value="QUINONE OXIDOREDUCTASE-LIKE PROTEIN 2"/>
    <property type="match status" value="1"/>
</dbReference>
<dbReference type="Pfam" id="PF08240">
    <property type="entry name" value="ADH_N"/>
    <property type="match status" value="1"/>
</dbReference>
<sequence>MHESQVNTPTVTEAVLPGVVEPEGIQVRTRPHRPAGPGQVVLAMEAAGVSFAEQQMRRGKYFDQPPFPFVPGYDLVGRAVDVGVGVPGDLLGRRFAALTKTGAWASHVAVEAGDLTEVPDAVDSADAETFVVNGITAWQMLHRLAKVRPGHTVLVHGANGGVGSTLVQLARIAGARVVGTASAKHHDAVRALGAAPVDYRAAALAEQLRAHAPQGYDAVFDHVGGDGIVTSYDLLAAKGTLVSYGTASTRDVQGSSKAPVLKLFARLMLWNALPNGKGAHFYNIWAGHRRRGTFRTRLRADLTEVFALLAAGALAPQVAARVPLTEVGEAVRLAESGTVVGKVVLVP</sequence>
<dbReference type="SMART" id="SM00829">
    <property type="entry name" value="PKS_ER"/>
    <property type="match status" value="1"/>
</dbReference>
<feature type="domain" description="Enoyl reductase (ER)" evidence="1">
    <location>
        <begin position="18"/>
        <end position="345"/>
    </location>
</feature>
<name>A0A7T4TWN5_9ACTN</name>
<dbReference type="InterPro" id="IPR051397">
    <property type="entry name" value="Zn-ADH-like_protein"/>
</dbReference>
<dbReference type="InterPro" id="IPR036291">
    <property type="entry name" value="NAD(P)-bd_dom_sf"/>
</dbReference>